<accession>A0A1I2GTE4</accession>
<evidence type="ECO:0000313" key="2">
    <source>
        <dbReference type="Proteomes" id="UP000198598"/>
    </source>
</evidence>
<proteinExistence type="predicted"/>
<organism evidence="1 2">
    <name type="scientific">Spirosoma endophyticum</name>
    <dbReference type="NCBI Taxonomy" id="662367"/>
    <lineage>
        <taxon>Bacteria</taxon>
        <taxon>Pseudomonadati</taxon>
        <taxon>Bacteroidota</taxon>
        <taxon>Cytophagia</taxon>
        <taxon>Cytophagales</taxon>
        <taxon>Cytophagaceae</taxon>
        <taxon>Spirosoma</taxon>
    </lineage>
</organism>
<evidence type="ECO:0000313" key="1">
    <source>
        <dbReference type="EMBL" id="SFF20319.1"/>
    </source>
</evidence>
<dbReference type="Proteomes" id="UP000198598">
    <property type="component" value="Unassembled WGS sequence"/>
</dbReference>
<gene>
    <name evidence="1" type="ORF">SAMN05216167_1356</name>
</gene>
<keyword evidence="2" id="KW-1185">Reference proteome</keyword>
<reference evidence="1 2" key="1">
    <citation type="submission" date="2016-10" db="EMBL/GenBank/DDBJ databases">
        <authorList>
            <person name="de Groot N.N."/>
        </authorList>
    </citation>
    <scope>NUCLEOTIDE SEQUENCE [LARGE SCALE GENOMIC DNA]</scope>
    <source>
        <strain evidence="1 2">DSM 26130</strain>
    </source>
</reference>
<sequence>MTSEPFSGHKTRYLSIQQRLLDEEDDEIRDYLRQERIS</sequence>
<name>A0A1I2GTE4_9BACT</name>
<dbReference type="AlphaFoldDB" id="A0A1I2GTE4"/>
<dbReference type="EMBL" id="FOLQ01000035">
    <property type="protein sequence ID" value="SFF20319.1"/>
    <property type="molecule type" value="Genomic_DNA"/>
</dbReference>
<protein>
    <submittedName>
        <fullName evidence="1">Uncharacterized protein</fullName>
    </submittedName>
</protein>
<dbReference type="STRING" id="662367.SAMN05216167_1356"/>